<keyword evidence="1" id="KW-0175">Coiled coil</keyword>
<feature type="transmembrane region" description="Helical" evidence="2">
    <location>
        <begin position="723"/>
        <end position="740"/>
    </location>
</feature>
<feature type="transmembrane region" description="Helical" evidence="2">
    <location>
        <begin position="958"/>
        <end position="978"/>
    </location>
</feature>
<feature type="transmembrane region" description="Helical" evidence="2">
    <location>
        <begin position="1066"/>
        <end position="1086"/>
    </location>
</feature>
<feature type="transmembrane region" description="Helical" evidence="2">
    <location>
        <begin position="984"/>
        <end position="1004"/>
    </location>
</feature>
<dbReference type="EMBL" id="QOUX01000001">
    <property type="protein sequence ID" value="RXJ04241.1"/>
    <property type="molecule type" value="Genomic_DNA"/>
</dbReference>
<dbReference type="AlphaFoldDB" id="A0A4Q0W0F2"/>
<feature type="transmembrane region" description="Helical" evidence="2">
    <location>
        <begin position="297"/>
        <end position="315"/>
    </location>
</feature>
<feature type="transmembrane region" description="Helical" evidence="2">
    <location>
        <begin position="425"/>
        <end position="442"/>
    </location>
</feature>
<feature type="transmembrane region" description="Helical" evidence="2">
    <location>
        <begin position="827"/>
        <end position="845"/>
    </location>
</feature>
<feature type="transmembrane region" description="Helical" evidence="2">
    <location>
        <begin position="803"/>
        <end position="821"/>
    </location>
</feature>
<gene>
    <name evidence="3" type="ORF">DS745_02315</name>
</gene>
<protein>
    <recommendedName>
        <fullName evidence="5">DUF2157 domain-containing protein</fullName>
    </recommendedName>
</protein>
<feature type="transmembrane region" description="Helical" evidence="2">
    <location>
        <begin position="189"/>
        <end position="207"/>
    </location>
</feature>
<evidence type="ECO:0000313" key="3">
    <source>
        <dbReference type="EMBL" id="RXJ04241.1"/>
    </source>
</evidence>
<feature type="coiled-coil region" evidence="1">
    <location>
        <begin position="39"/>
        <end position="84"/>
    </location>
</feature>
<feature type="transmembrane region" description="Helical" evidence="2">
    <location>
        <begin position="561"/>
        <end position="582"/>
    </location>
</feature>
<sequence>MRHENRKTIFKEELEKLHEHQYLDQTDYEKVAGAYDQYFASLVEQEEAEEVRLAELRQKRQEEAKRIEEERREQLRLKKEAKKLSPEQVRERNISLSLIAGVILLLLGGMVLATSSWEKMNHLMKVLSIGGVSLLFFGISYVSNRYLKIEKTSFAFLTLASLLIPVTFVGIGYFQLFGEWLSLYGEGKYILGLLATAVCLPLYTWIANQNKNRLFVWLSFATLTVFTGFFLAAVQVPIDLFYLGIIIYNGLLLVGYHYLKTSRKYDVFVRELPVFSQLNLIISTLLMLAFFQSYLLYSVNILLTAVMYMAIVFVYNKKEFHYVFTLLFVYGMYQLLEHSFLQPLNYLGFALIGIVYLVLEDRVPDGFLKKVFRFTSGIVSGLAFLYISFEGLVLRADEKSIVLLIAYLVISVNYIYLAHITNRRIFQYLAPIFLVATGYQSWNVLSPLLNVDLFETYMFVVAVALFLFLYVKNRFAYLQSIQHSSLYVALATMLVTLLLSAGKEDYLQLAVLLVVFGFVLLVVNTTHSNKDFKELAAWGVPISWLFGIHVFYHVFGIGDHFYFYEVGVMGHLALASLLLLGIGFIMKKILFMPTFTIAVIGYTLALLGSIAADMMPLLRSAFYLIGIALYVVVVTQSKNKQFWTFVAIGIAAFLLTLIEPFKLFQNYTSFVVWLLFIPVVLLVIYEFVGRKIADLKPYFFWTAHGLLVVFGVLSLGLVLLTDFHPVGMLLPILAYGYSIFQHQSKREWMSNAFLYAALSSLSLNVLIWISYYQLNIGIEQSLTISLVLVAVIWAMCRNDWKERVDIFLFALGFITLLSLVAVDRYDLVNLTATVLTSAFMIYLLFKRKWDIGSIVPLLLTSVYVIEYFWLLEKPMRMMAVVVSILLLHGLGTVLYKSLFKKVAENKYQIDWFTFMTPLFLFQLTLDIFYNDPLWLKLIAPVILVYLLFMQIRRVPGSVGRNVVITITAFSGLIPYYLIVDHFDVPSIIEAELIALPFIALTIFLSKKAWAGHGKTMNTIQAVVLVLVTLFILGDALESNTIYDAIIVGGLALVSIIAGMHYRIKSYFFVGIAVLLINVFLQTKPFWGNLPWWMYLIIGGATLIGFASFYEWQKQRPKKEGKTLLQEKKEKFLQSFKDWK</sequence>
<evidence type="ECO:0000256" key="1">
    <source>
        <dbReference type="SAM" id="Coils"/>
    </source>
</evidence>
<feature type="transmembrane region" description="Helical" evidence="2">
    <location>
        <begin position="483"/>
        <end position="500"/>
    </location>
</feature>
<feature type="transmembrane region" description="Helical" evidence="2">
    <location>
        <begin position="877"/>
        <end position="895"/>
    </location>
</feature>
<feature type="transmembrane region" description="Helical" evidence="2">
    <location>
        <begin position="777"/>
        <end position="796"/>
    </location>
</feature>
<feature type="transmembrane region" description="Helical" evidence="2">
    <location>
        <begin position="617"/>
        <end position="635"/>
    </location>
</feature>
<proteinExistence type="predicted"/>
<feature type="transmembrane region" description="Helical" evidence="2">
    <location>
        <begin position="401"/>
        <end position="418"/>
    </location>
</feature>
<evidence type="ECO:0000256" key="2">
    <source>
        <dbReference type="SAM" id="Phobius"/>
    </source>
</evidence>
<feature type="transmembrane region" description="Helical" evidence="2">
    <location>
        <begin position="371"/>
        <end position="389"/>
    </location>
</feature>
<feature type="transmembrane region" description="Helical" evidence="2">
    <location>
        <begin position="852"/>
        <end position="871"/>
    </location>
</feature>
<feature type="transmembrane region" description="Helical" evidence="2">
    <location>
        <begin position="642"/>
        <end position="661"/>
    </location>
</feature>
<dbReference type="RefSeq" id="WP_129076591.1">
    <property type="nucleotide sequence ID" value="NZ_QOUX01000001.1"/>
</dbReference>
<feature type="transmembrane region" description="Helical" evidence="2">
    <location>
        <begin position="454"/>
        <end position="471"/>
    </location>
</feature>
<feature type="transmembrane region" description="Helical" evidence="2">
    <location>
        <begin position="123"/>
        <end position="142"/>
    </location>
</feature>
<dbReference type="OrthoDB" id="1815069at2"/>
<comment type="caution">
    <text evidence="3">The sequence shown here is derived from an EMBL/GenBank/DDBJ whole genome shotgun (WGS) entry which is preliminary data.</text>
</comment>
<keyword evidence="4" id="KW-1185">Reference proteome</keyword>
<evidence type="ECO:0000313" key="4">
    <source>
        <dbReference type="Proteomes" id="UP000290649"/>
    </source>
</evidence>
<feature type="transmembrane region" description="Helical" evidence="2">
    <location>
        <begin position="271"/>
        <end position="291"/>
    </location>
</feature>
<feature type="transmembrane region" description="Helical" evidence="2">
    <location>
        <begin position="699"/>
        <end position="717"/>
    </location>
</feature>
<feature type="transmembrane region" description="Helical" evidence="2">
    <location>
        <begin position="154"/>
        <end position="177"/>
    </location>
</feature>
<feature type="transmembrane region" description="Helical" evidence="2">
    <location>
        <begin position="342"/>
        <end position="359"/>
    </location>
</feature>
<name>A0A4Q0W0F2_9BACI</name>
<feature type="transmembrane region" description="Helical" evidence="2">
    <location>
        <begin position="535"/>
        <end position="555"/>
    </location>
</feature>
<evidence type="ECO:0008006" key="5">
    <source>
        <dbReference type="Google" id="ProtNLM"/>
    </source>
</evidence>
<feature type="transmembrane region" description="Helical" evidence="2">
    <location>
        <begin position="589"/>
        <end position="611"/>
    </location>
</feature>
<feature type="transmembrane region" description="Helical" evidence="2">
    <location>
        <begin position="752"/>
        <end position="771"/>
    </location>
</feature>
<organism evidence="3 4">
    <name type="scientific">Anaerobacillus alkaliphilus</name>
    <dbReference type="NCBI Taxonomy" id="1548597"/>
    <lineage>
        <taxon>Bacteria</taxon>
        <taxon>Bacillati</taxon>
        <taxon>Bacillota</taxon>
        <taxon>Bacilli</taxon>
        <taxon>Bacillales</taxon>
        <taxon>Bacillaceae</taxon>
        <taxon>Anaerobacillus</taxon>
    </lineage>
</organism>
<feature type="transmembrane region" description="Helical" evidence="2">
    <location>
        <begin position="320"/>
        <end position="336"/>
    </location>
</feature>
<feature type="transmembrane region" description="Helical" evidence="2">
    <location>
        <begin position="94"/>
        <end position="117"/>
    </location>
</feature>
<feature type="transmembrane region" description="Helical" evidence="2">
    <location>
        <begin position="506"/>
        <end position="523"/>
    </location>
</feature>
<feature type="transmembrane region" description="Helical" evidence="2">
    <location>
        <begin position="933"/>
        <end position="951"/>
    </location>
</feature>
<accession>A0A4Q0W0F2</accession>
<keyword evidence="2" id="KW-0472">Membrane</keyword>
<feature type="transmembrane region" description="Helical" evidence="2">
    <location>
        <begin position="214"/>
        <end position="234"/>
    </location>
</feature>
<feature type="transmembrane region" description="Helical" evidence="2">
    <location>
        <begin position="667"/>
        <end position="687"/>
    </location>
</feature>
<feature type="transmembrane region" description="Helical" evidence="2">
    <location>
        <begin position="1016"/>
        <end position="1035"/>
    </location>
</feature>
<dbReference type="Proteomes" id="UP000290649">
    <property type="component" value="Unassembled WGS sequence"/>
</dbReference>
<dbReference type="CDD" id="cd22265">
    <property type="entry name" value="UDM1_RNF168"/>
    <property type="match status" value="1"/>
</dbReference>
<feature type="transmembrane region" description="Helical" evidence="2">
    <location>
        <begin position="1092"/>
        <end position="1111"/>
    </location>
</feature>
<reference evidence="3 4" key="1">
    <citation type="journal article" date="2019" name="Int. J. Syst. Evol. Microbiol.">
        <title>Anaerobacillus alkaliphilus sp. nov., a novel alkaliphilic and moderately halophilic bacterium.</title>
        <authorList>
            <person name="Borsodi A.K."/>
            <person name="Aszalos J.M."/>
            <person name="Bihari P."/>
            <person name="Nagy I."/>
            <person name="Schumann P."/>
            <person name="Sproer C."/>
            <person name="Kovacs A.L."/>
            <person name="Boka K."/>
            <person name="Dobosy P."/>
            <person name="Ovari M."/>
            <person name="Szili-Kovacs T."/>
            <person name="Toth E."/>
        </authorList>
    </citation>
    <scope>NUCLEOTIDE SEQUENCE [LARGE SCALE GENOMIC DNA]</scope>
    <source>
        <strain evidence="3 4">B16-10</strain>
    </source>
</reference>
<keyword evidence="2" id="KW-0812">Transmembrane</keyword>
<feature type="transmembrane region" description="Helical" evidence="2">
    <location>
        <begin position="240"/>
        <end position="259"/>
    </location>
</feature>
<keyword evidence="2" id="KW-1133">Transmembrane helix</keyword>
<feature type="transmembrane region" description="Helical" evidence="2">
    <location>
        <begin position="907"/>
        <end position="927"/>
    </location>
</feature>
<feature type="transmembrane region" description="Helical" evidence="2">
    <location>
        <begin position="1041"/>
        <end position="1059"/>
    </location>
</feature>